<dbReference type="AlphaFoldDB" id="M1K380"/>
<proteinExistence type="predicted"/>
<dbReference type="VEuPathDB" id="MicrosporidiaDB:ECU04_0880"/>
<name>M1K380_ENCCN</name>
<protein>
    <submittedName>
        <fullName evidence="1">Uncharacterized protein</fullName>
    </submittedName>
</protein>
<accession>M1K380</accession>
<dbReference type="VEuPathDB" id="MicrosporidiaDB:AEWD_040820"/>
<organism evidence="1">
    <name type="scientific">Encephalitozoon cuniculi</name>
    <name type="common">Microsporidian parasite</name>
    <dbReference type="NCBI Taxonomy" id="6035"/>
    <lineage>
        <taxon>Eukaryota</taxon>
        <taxon>Fungi</taxon>
        <taxon>Fungi incertae sedis</taxon>
        <taxon>Microsporidia</taxon>
        <taxon>Unikaryonidae</taxon>
        <taxon>Encephalitozoon</taxon>
    </lineage>
</organism>
<dbReference type="OMA" id="NMESISQ"/>
<gene>
    <name evidence="1" type="ORF">ECU04_0880</name>
</gene>
<dbReference type="EMBL" id="KC513606">
    <property type="protein sequence ID" value="AGE95308.1"/>
    <property type="molecule type" value="Genomic_DNA"/>
</dbReference>
<sequence length="192" mass="22306">MNMNAWRIFKYSRRMEKRGGEKSFCGLDLEAVSQVILHSQSDSQGIRRERWLHMFTEGIRTLEVVLLLPVLEIRLYILSAGGQELVTLERVELTGEWDIRVCADKRVLRCRCVDRRFQIVFFSSKEIEAFVSKLGSLLKPWEKSKKHVSMAERLRNLAESGREKSTEKSPERIEKENAIEEFLLLLFGASEG</sequence>
<reference evidence="1" key="1">
    <citation type="journal article" date="2013" name="Eukaryot. Cell">
        <title>Extremely Reduced Levels of Heterozygosity in the Vertebrate Pathogen Encephalitozoon cuniculi.</title>
        <authorList>
            <person name="Selman M."/>
            <person name="Sak B."/>
            <person name="Kvac M."/>
            <person name="Farinelli L."/>
            <person name="Weiss L.M."/>
            <person name="Corradi N."/>
        </authorList>
    </citation>
    <scope>NUCLEOTIDE SEQUENCE</scope>
</reference>
<dbReference type="VEuPathDB" id="MicrosporidiaDB:AEWR_040810"/>
<evidence type="ECO:0000313" key="1">
    <source>
        <dbReference type="EMBL" id="AGE95308.1"/>
    </source>
</evidence>
<dbReference type="VEuPathDB" id="MicrosporidiaDB:M970_040810"/>
<dbReference type="VEuPathDB" id="MicrosporidiaDB:AEWQ_040810"/>